<dbReference type="Proteomes" id="UP000242180">
    <property type="component" value="Unassembled WGS sequence"/>
</dbReference>
<reference evidence="1 2" key="1">
    <citation type="submission" date="2016-07" db="EMBL/GenBank/DDBJ databases">
        <title>Pervasive Adenine N6-methylation of Active Genes in Fungi.</title>
        <authorList>
            <consortium name="DOE Joint Genome Institute"/>
            <person name="Mondo S.J."/>
            <person name="Dannebaum R.O."/>
            <person name="Kuo R.C."/>
            <person name="Labutti K."/>
            <person name="Haridas S."/>
            <person name="Kuo A."/>
            <person name="Salamov A."/>
            <person name="Ahrendt S.R."/>
            <person name="Lipzen A."/>
            <person name="Sullivan W."/>
            <person name="Andreopoulos W.B."/>
            <person name="Clum A."/>
            <person name="Lindquist E."/>
            <person name="Daum C."/>
            <person name="Ramamoorthy G.K."/>
            <person name="Gryganskyi A."/>
            <person name="Culley D."/>
            <person name="Magnuson J.K."/>
            <person name="James T.Y."/>
            <person name="O'Malley M.A."/>
            <person name="Stajich J.E."/>
            <person name="Spatafora J.W."/>
            <person name="Visel A."/>
            <person name="Grigoriev I.V."/>
        </authorList>
    </citation>
    <scope>NUCLEOTIDE SEQUENCE [LARGE SCALE GENOMIC DNA]</scope>
    <source>
        <strain evidence="1 2">NRRL 2496</strain>
    </source>
</reference>
<dbReference type="InParanoid" id="A0A1X2H8N1"/>
<dbReference type="EMBL" id="MCGN01000007">
    <property type="protein sequence ID" value="ORY94888.1"/>
    <property type="molecule type" value="Genomic_DNA"/>
</dbReference>
<dbReference type="AlphaFoldDB" id="A0A1X2H8N1"/>
<evidence type="ECO:0000313" key="2">
    <source>
        <dbReference type="Proteomes" id="UP000242180"/>
    </source>
</evidence>
<comment type="caution">
    <text evidence="1">The sequence shown here is derived from an EMBL/GenBank/DDBJ whole genome shotgun (WGS) entry which is preliminary data.</text>
</comment>
<accession>A0A1X2H8N1</accession>
<sequence>MKSVFRHGWRKLLWKQLITFICGPSIPFSRPAEGGNQPMPYILTLVANHYWTATAKASPGQNLLRREKAGAIVTRQDFRIRTSSQEFACLALLGRHL</sequence>
<proteinExistence type="predicted"/>
<organism evidence="1 2">
    <name type="scientific">Syncephalastrum racemosum</name>
    <name type="common">Filamentous fungus</name>
    <dbReference type="NCBI Taxonomy" id="13706"/>
    <lineage>
        <taxon>Eukaryota</taxon>
        <taxon>Fungi</taxon>
        <taxon>Fungi incertae sedis</taxon>
        <taxon>Mucoromycota</taxon>
        <taxon>Mucoromycotina</taxon>
        <taxon>Mucoromycetes</taxon>
        <taxon>Mucorales</taxon>
        <taxon>Syncephalastraceae</taxon>
        <taxon>Syncephalastrum</taxon>
    </lineage>
</organism>
<keyword evidence="2" id="KW-1185">Reference proteome</keyword>
<protein>
    <submittedName>
        <fullName evidence="1">Uncharacterized protein</fullName>
    </submittedName>
</protein>
<name>A0A1X2H8N1_SYNRA</name>
<gene>
    <name evidence="1" type="ORF">BCR43DRAFT_494762</name>
</gene>
<evidence type="ECO:0000313" key="1">
    <source>
        <dbReference type="EMBL" id="ORY94888.1"/>
    </source>
</evidence>